<dbReference type="Proteomes" id="UP000008701">
    <property type="component" value="Chromosome"/>
</dbReference>
<dbReference type="HOGENOM" id="CLU_1346900_0_0_10"/>
<evidence type="ECO:0000313" key="1">
    <source>
        <dbReference type="EMBL" id="ABL64254.1"/>
    </source>
</evidence>
<reference evidence="1 2" key="1">
    <citation type="submission" date="2006-12" db="EMBL/GenBank/DDBJ databases">
        <title>Complete sequence of Chlorobium phaeobacteroides DSM 266.</title>
        <authorList>
            <consortium name="US DOE Joint Genome Institute"/>
            <person name="Copeland A."/>
            <person name="Lucas S."/>
            <person name="Lapidus A."/>
            <person name="Barry K."/>
            <person name="Detter J.C."/>
            <person name="Glavina del Rio T."/>
            <person name="Hammon N."/>
            <person name="Israni S."/>
            <person name="Pitluck S."/>
            <person name="Goltsman E."/>
            <person name="Schmutz J."/>
            <person name="Larimer F."/>
            <person name="Land M."/>
            <person name="Hauser L."/>
            <person name="Mikhailova N."/>
            <person name="Li T."/>
            <person name="Overmann J."/>
            <person name="Bryant D.A."/>
            <person name="Richardson P."/>
        </authorList>
    </citation>
    <scope>NUCLEOTIDE SEQUENCE [LARGE SCALE GENOMIC DNA]</scope>
    <source>
        <strain evidence="1 2">DSM 266</strain>
    </source>
</reference>
<name>A1BCX7_CHLPD</name>
<gene>
    <name evidence="1" type="ordered locus">Cpha266_0187</name>
</gene>
<organism evidence="1 2">
    <name type="scientific">Chlorobium phaeobacteroides (strain DSM 266 / SMG 266 / 2430)</name>
    <dbReference type="NCBI Taxonomy" id="290317"/>
    <lineage>
        <taxon>Bacteria</taxon>
        <taxon>Pseudomonadati</taxon>
        <taxon>Chlorobiota</taxon>
        <taxon>Chlorobiia</taxon>
        <taxon>Chlorobiales</taxon>
        <taxon>Chlorobiaceae</taxon>
        <taxon>Chlorobium/Pelodictyon group</taxon>
        <taxon>Chlorobium</taxon>
    </lineage>
</organism>
<evidence type="ECO:0000313" key="2">
    <source>
        <dbReference type="Proteomes" id="UP000008701"/>
    </source>
</evidence>
<dbReference type="KEGG" id="cph:Cpha266_0187"/>
<protein>
    <recommendedName>
        <fullName evidence="3">DUF1997 domain-containing protein</fullName>
    </recommendedName>
</protein>
<accession>A1BCX7</accession>
<sequence>MKKEHATISGRKKRFCVIMEVVGKSKALVVLESCLQESTVYFSNHEKILKCNPYCRYVRYIPDFDVFQWTFEVDDPRNNPIVAIFFVRQTEEHIPTDSAVFRRYVGESRAPIDTETPGKKIIWETVESAPELLFNNDHTFIGKTFSEIFLLHQTDNRTTVHFETNISLDFKLSFPLNLMPEPALKFMSDMIMSKIMQQATESMLCQVQSDICCSMPEIATEGGKK</sequence>
<evidence type="ECO:0008006" key="3">
    <source>
        <dbReference type="Google" id="ProtNLM"/>
    </source>
</evidence>
<keyword evidence="2" id="KW-1185">Reference proteome</keyword>
<proteinExistence type="predicted"/>
<dbReference type="STRING" id="290317.Cpha266_0187"/>
<dbReference type="EMBL" id="CP000492">
    <property type="protein sequence ID" value="ABL64254.1"/>
    <property type="molecule type" value="Genomic_DNA"/>
</dbReference>
<dbReference type="eggNOG" id="ENOG502ZJSC">
    <property type="taxonomic scope" value="Bacteria"/>
</dbReference>
<dbReference type="AlphaFoldDB" id="A1BCX7"/>